<reference evidence="1" key="1">
    <citation type="submission" date="2014-09" db="EMBL/GenBank/DDBJ databases">
        <authorList>
            <person name="Magalhaes I.L.F."/>
            <person name="Oliveira U."/>
            <person name="Santos F.R."/>
            <person name="Vidigal T.H.D.A."/>
            <person name="Brescovit A.D."/>
            <person name="Santos A.J."/>
        </authorList>
    </citation>
    <scope>NUCLEOTIDE SEQUENCE</scope>
    <source>
        <tissue evidence="1">Shoot tissue taken approximately 20 cm above the soil surface</tissue>
    </source>
</reference>
<sequence length="100" mass="11356">MVIVLIVVEGRGKDKYINGSNVTETFLQMGQTNVDLYWPWQISTMIESFRAKWLPQYSSATSSSGRPSESFASEYGLHFTRFKSSWSPSNRKARSSCESC</sequence>
<organism evidence="1">
    <name type="scientific">Arundo donax</name>
    <name type="common">Giant reed</name>
    <name type="synonym">Donax arundinaceus</name>
    <dbReference type="NCBI Taxonomy" id="35708"/>
    <lineage>
        <taxon>Eukaryota</taxon>
        <taxon>Viridiplantae</taxon>
        <taxon>Streptophyta</taxon>
        <taxon>Embryophyta</taxon>
        <taxon>Tracheophyta</taxon>
        <taxon>Spermatophyta</taxon>
        <taxon>Magnoliopsida</taxon>
        <taxon>Liliopsida</taxon>
        <taxon>Poales</taxon>
        <taxon>Poaceae</taxon>
        <taxon>PACMAD clade</taxon>
        <taxon>Arundinoideae</taxon>
        <taxon>Arundineae</taxon>
        <taxon>Arundo</taxon>
    </lineage>
</organism>
<protein>
    <submittedName>
        <fullName evidence="1">Uncharacterized protein</fullName>
    </submittedName>
</protein>
<evidence type="ECO:0000313" key="1">
    <source>
        <dbReference type="EMBL" id="JAE28860.1"/>
    </source>
</evidence>
<dbReference type="EMBL" id="GBRH01169036">
    <property type="protein sequence ID" value="JAE28860.1"/>
    <property type="molecule type" value="Transcribed_RNA"/>
</dbReference>
<reference evidence="1" key="2">
    <citation type="journal article" date="2015" name="Data Brief">
        <title>Shoot transcriptome of the giant reed, Arundo donax.</title>
        <authorList>
            <person name="Barrero R.A."/>
            <person name="Guerrero F.D."/>
            <person name="Moolhuijzen P."/>
            <person name="Goolsby J.A."/>
            <person name="Tidwell J."/>
            <person name="Bellgard S.E."/>
            <person name="Bellgard M.I."/>
        </authorList>
    </citation>
    <scope>NUCLEOTIDE SEQUENCE</scope>
    <source>
        <tissue evidence="1">Shoot tissue taken approximately 20 cm above the soil surface</tissue>
    </source>
</reference>
<proteinExistence type="predicted"/>
<dbReference type="AlphaFoldDB" id="A0A0A9GV24"/>
<accession>A0A0A9GV24</accession>
<name>A0A0A9GV24_ARUDO</name>